<dbReference type="GO" id="GO:0005886">
    <property type="term" value="C:plasma membrane"/>
    <property type="evidence" value="ECO:0007669"/>
    <property type="project" value="UniProtKB-SubCell"/>
</dbReference>
<evidence type="ECO:0000313" key="16">
    <source>
        <dbReference type="EMBL" id="AMC92563.1"/>
    </source>
</evidence>
<keyword evidence="8" id="KW-0547">Nucleotide-binding</keyword>
<evidence type="ECO:0000313" key="17">
    <source>
        <dbReference type="Proteomes" id="UP000063781"/>
    </source>
</evidence>
<dbReference type="EMBL" id="CP013213">
    <property type="protein sequence ID" value="AMC92563.1"/>
    <property type="molecule type" value="Genomic_DNA"/>
</dbReference>
<dbReference type="InterPro" id="IPR003661">
    <property type="entry name" value="HisK_dim/P_dom"/>
</dbReference>
<keyword evidence="4" id="KW-1003">Cell membrane</keyword>
<comment type="subcellular location">
    <subcellularLocation>
        <location evidence="2">Cell membrane</location>
        <topology evidence="2">Multi-pass membrane protein</topology>
    </subcellularLocation>
</comment>
<evidence type="ECO:0000256" key="10">
    <source>
        <dbReference type="ARBA" id="ARBA00022840"/>
    </source>
</evidence>
<evidence type="ECO:0000259" key="15">
    <source>
        <dbReference type="PROSITE" id="PS50109"/>
    </source>
</evidence>
<sequence>MKISRRIFITLIGATFLVGIVSISYFVLLLPGLYTEAKEQEYLRSTETFHRSVTRNDFSINSPPNLGNLQAVTLRIPLSGYDVSVFSPSLYAQLEVNDATLKDMIDAFVDRTHHVEDNSDINIDDLFTDFDFSIFRQYFQDSGLTQLVNIHHVETNDFTVDEGAHTSQLITSDDIILFGSRIKSNGGTYSGYMAFSHDDNFLYFSVSSAATPDLSELTPIVLNSVPMIASLLIVIAILSSTVLSKYLAKPVEVLAHQVKHFDTEKTDQFSQPNRGDEFEILETALNRLSADLKQSMHVLSVQNKELKQAKSKQELFITNATHQLKTPLSSASLLIQGYLDGVGQYQDPHVTLPRVMLELKKMNELIHASLNIAPQTSDNSLQTINLKESIDSIITFYHPKIMDKNLLIHIDVPNGNIVTDPQYFIPSLENILSNAIKYTATNASVSITYSSTYLTIVSEGTFIDEAILPNISDPFVRSHTEKESGTGLGLYLVDTFLTYLNIPWTIENTEKGVAVKLKLGEHYDNN</sequence>
<accession>A0A109UGE8</accession>
<dbReference type="CDD" id="cd00082">
    <property type="entry name" value="HisKA"/>
    <property type="match status" value="1"/>
</dbReference>
<dbReference type="Gene3D" id="6.10.340.10">
    <property type="match status" value="1"/>
</dbReference>
<evidence type="ECO:0000256" key="2">
    <source>
        <dbReference type="ARBA" id="ARBA00004651"/>
    </source>
</evidence>
<organism evidence="16 17">
    <name type="scientific">Erysipelothrix larvae</name>
    <dbReference type="NCBI Taxonomy" id="1514105"/>
    <lineage>
        <taxon>Bacteria</taxon>
        <taxon>Bacillati</taxon>
        <taxon>Bacillota</taxon>
        <taxon>Erysipelotrichia</taxon>
        <taxon>Erysipelotrichales</taxon>
        <taxon>Erysipelotrichaceae</taxon>
        <taxon>Erysipelothrix</taxon>
    </lineage>
</organism>
<dbReference type="Proteomes" id="UP000063781">
    <property type="component" value="Chromosome"/>
</dbReference>
<keyword evidence="17" id="KW-1185">Reference proteome</keyword>
<dbReference type="AlphaFoldDB" id="A0A109UGE8"/>
<dbReference type="Gene3D" id="3.30.565.10">
    <property type="entry name" value="Histidine kinase-like ATPase, C-terminal domain"/>
    <property type="match status" value="1"/>
</dbReference>
<dbReference type="SMART" id="SM00387">
    <property type="entry name" value="HATPase_c"/>
    <property type="match status" value="1"/>
</dbReference>
<evidence type="ECO:0000256" key="9">
    <source>
        <dbReference type="ARBA" id="ARBA00022777"/>
    </source>
</evidence>
<dbReference type="GO" id="GO:0000155">
    <property type="term" value="F:phosphorelay sensor kinase activity"/>
    <property type="evidence" value="ECO:0007669"/>
    <property type="project" value="InterPro"/>
</dbReference>
<dbReference type="InterPro" id="IPR003594">
    <property type="entry name" value="HATPase_dom"/>
</dbReference>
<keyword evidence="7 14" id="KW-0812">Transmembrane</keyword>
<dbReference type="SUPFAM" id="SSF47384">
    <property type="entry name" value="Homodimeric domain of signal transducing histidine kinase"/>
    <property type="match status" value="1"/>
</dbReference>
<dbReference type="STRING" id="1514105.AOC36_00700"/>
<feature type="domain" description="Histidine kinase" evidence="15">
    <location>
        <begin position="319"/>
        <end position="523"/>
    </location>
</feature>
<evidence type="ECO:0000256" key="14">
    <source>
        <dbReference type="SAM" id="Phobius"/>
    </source>
</evidence>
<keyword evidence="5" id="KW-0597">Phosphoprotein</keyword>
<evidence type="ECO:0000256" key="13">
    <source>
        <dbReference type="ARBA" id="ARBA00023136"/>
    </source>
</evidence>
<keyword evidence="6" id="KW-0808">Transferase</keyword>
<dbReference type="PANTHER" id="PTHR45528">
    <property type="entry name" value="SENSOR HISTIDINE KINASE CPXA"/>
    <property type="match status" value="1"/>
</dbReference>
<keyword evidence="11 14" id="KW-1133">Transmembrane helix</keyword>
<gene>
    <name evidence="16" type="ORF">AOC36_00700</name>
</gene>
<dbReference type="SUPFAM" id="SSF55874">
    <property type="entry name" value="ATPase domain of HSP90 chaperone/DNA topoisomerase II/histidine kinase"/>
    <property type="match status" value="1"/>
</dbReference>
<keyword evidence="10" id="KW-0067">ATP-binding</keyword>
<dbReference type="Gene3D" id="1.10.287.130">
    <property type="match status" value="1"/>
</dbReference>
<evidence type="ECO:0000256" key="12">
    <source>
        <dbReference type="ARBA" id="ARBA00023012"/>
    </source>
</evidence>
<dbReference type="Pfam" id="PF02518">
    <property type="entry name" value="HATPase_c"/>
    <property type="match status" value="1"/>
</dbReference>
<dbReference type="InterPro" id="IPR036890">
    <property type="entry name" value="HATPase_C_sf"/>
</dbReference>
<dbReference type="RefSeq" id="WP_067630023.1">
    <property type="nucleotide sequence ID" value="NZ_CP013213.1"/>
</dbReference>
<dbReference type="OrthoDB" id="9792991at2"/>
<evidence type="ECO:0000256" key="5">
    <source>
        <dbReference type="ARBA" id="ARBA00022553"/>
    </source>
</evidence>
<evidence type="ECO:0000256" key="6">
    <source>
        <dbReference type="ARBA" id="ARBA00022679"/>
    </source>
</evidence>
<dbReference type="GO" id="GO:0005524">
    <property type="term" value="F:ATP binding"/>
    <property type="evidence" value="ECO:0007669"/>
    <property type="project" value="UniProtKB-KW"/>
</dbReference>
<evidence type="ECO:0000256" key="4">
    <source>
        <dbReference type="ARBA" id="ARBA00022475"/>
    </source>
</evidence>
<evidence type="ECO:0000256" key="7">
    <source>
        <dbReference type="ARBA" id="ARBA00022692"/>
    </source>
</evidence>
<dbReference type="PROSITE" id="PS50109">
    <property type="entry name" value="HIS_KIN"/>
    <property type="match status" value="1"/>
</dbReference>
<name>A0A109UGE8_9FIRM</name>
<feature type="transmembrane region" description="Helical" evidence="14">
    <location>
        <begin position="7"/>
        <end position="34"/>
    </location>
</feature>
<reference evidence="16 17" key="1">
    <citation type="submission" date="2015-10" db="EMBL/GenBank/DDBJ databases">
        <title>Erysipelothrix larvae sp. LV19 isolated from the larval gut of the rhinoceros beetle, Trypoxylus dichotomus.</title>
        <authorList>
            <person name="Lim S."/>
            <person name="Kim B.-C."/>
        </authorList>
    </citation>
    <scope>NUCLEOTIDE SEQUENCE [LARGE SCALE GENOMIC DNA]</scope>
    <source>
        <strain evidence="16 17">LV19</strain>
    </source>
</reference>
<dbReference type="PANTHER" id="PTHR45528:SF1">
    <property type="entry name" value="SENSOR HISTIDINE KINASE CPXA"/>
    <property type="match status" value="1"/>
</dbReference>
<evidence type="ECO:0000256" key="11">
    <source>
        <dbReference type="ARBA" id="ARBA00022989"/>
    </source>
</evidence>
<comment type="catalytic activity">
    <reaction evidence="1">
        <text>ATP + protein L-histidine = ADP + protein N-phospho-L-histidine.</text>
        <dbReference type="EC" id="2.7.13.3"/>
    </reaction>
</comment>
<dbReference type="InterPro" id="IPR005467">
    <property type="entry name" value="His_kinase_dom"/>
</dbReference>
<keyword evidence="12" id="KW-0902">Two-component regulatory system</keyword>
<keyword evidence="13 14" id="KW-0472">Membrane</keyword>
<dbReference type="InterPro" id="IPR050398">
    <property type="entry name" value="HssS/ArlS-like"/>
</dbReference>
<dbReference type="InterPro" id="IPR036097">
    <property type="entry name" value="HisK_dim/P_sf"/>
</dbReference>
<evidence type="ECO:0000256" key="3">
    <source>
        <dbReference type="ARBA" id="ARBA00012438"/>
    </source>
</evidence>
<keyword evidence="9" id="KW-0418">Kinase</keyword>
<dbReference type="KEGG" id="erl:AOC36_00700"/>
<dbReference type="EC" id="2.7.13.3" evidence="3"/>
<proteinExistence type="predicted"/>
<protein>
    <recommendedName>
        <fullName evidence="3">histidine kinase</fullName>
        <ecNumber evidence="3">2.7.13.3</ecNumber>
    </recommendedName>
</protein>
<evidence type="ECO:0000256" key="8">
    <source>
        <dbReference type="ARBA" id="ARBA00022741"/>
    </source>
</evidence>
<evidence type="ECO:0000256" key="1">
    <source>
        <dbReference type="ARBA" id="ARBA00000085"/>
    </source>
</evidence>